<protein>
    <submittedName>
        <fullName evidence="2">Uncharacterized protein</fullName>
    </submittedName>
</protein>
<comment type="caution">
    <text evidence="2">The sequence shown here is derived from an EMBL/GenBank/DDBJ whole genome shotgun (WGS) entry which is preliminary data.</text>
</comment>
<evidence type="ECO:0000313" key="3">
    <source>
        <dbReference type="Proteomes" id="UP000772812"/>
    </source>
</evidence>
<gene>
    <name evidence="2" type="ORF">GWK41_05985</name>
</gene>
<feature type="signal peptide" evidence="1">
    <location>
        <begin position="1"/>
        <end position="19"/>
    </location>
</feature>
<dbReference type="PROSITE" id="PS51257">
    <property type="entry name" value="PROKAR_LIPOPROTEIN"/>
    <property type="match status" value="1"/>
</dbReference>
<dbReference type="EMBL" id="JAACYA010000002">
    <property type="protein sequence ID" value="MBK3332611.1"/>
    <property type="molecule type" value="Genomic_DNA"/>
</dbReference>
<organism evidence="2 3">
    <name type="scientific">Persephonella atlantica</name>
    <dbReference type="NCBI Taxonomy" id="2699429"/>
    <lineage>
        <taxon>Bacteria</taxon>
        <taxon>Pseudomonadati</taxon>
        <taxon>Aquificota</taxon>
        <taxon>Aquificia</taxon>
        <taxon>Aquificales</taxon>
        <taxon>Hydrogenothermaceae</taxon>
        <taxon>Persephonella</taxon>
    </lineage>
</organism>
<feature type="chain" id="PRO_5046935870" evidence="1">
    <location>
        <begin position="20"/>
        <end position="70"/>
    </location>
</feature>
<dbReference type="RefSeq" id="WP_200674031.1">
    <property type="nucleotide sequence ID" value="NZ_JAACYA010000002.1"/>
</dbReference>
<keyword evidence="3" id="KW-1185">Reference proteome</keyword>
<evidence type="ECO:0000256" key="1">
    <source>
        <dbReference type="SAM" id="SignalP"/>
    </source>
</evidence>
<dbReference type="Proteomes" id="UP000772812">
    <property type="component" value="Unassembled WGS sequence"/>
</dbReference>
<evidence type="ECO:0000313" key="2">
    <source>
        <dbReference type="EMBL" id="MBK3332611.1"/>
    </source>
</evidence>
<keyword evidence="1" id="KW-0732">Signal</keyword>
<name>A0ABS1GI50_9AQUI</name>
<accession>A0ABS1GI50</accession>
<reference evidence="2 3" key="1">
    <citation type="journal article" date="2021" name="Syst. Appl. Microbiol.">
        <title>Persephonella atlantica sp. nov.: How to adapt to physico-chemical gradients in high temperature hydrothermal habitats.</title>
        <authorList>
            <person name="Francois D.X."/>
            <person name="Godfroy A."/>
            <person name="Mathien C."/>
            <person name="Aube J."/>
            <person name="Cathalot C."/>
            <person name="Lesongeur F."/>
            <person name="L'Haridon S."/>
            <person name="Philippon X."/>
            <person name="Roussel E.G."/>
        </authorList>
    </citation>
    <scope>NUCLEOTIDE SEQUENCE [LARGE SCALE GENOMIC DNA]</scope>
    <source>
        <strain evidence="2 3">MO1340</strain>
    </source>
</reference>
<sequence>MKLFLMALAFVFSFNFALACPCKKVDGCPECGKVSVENEYKGKQITPKAYPCEKCAKGKDEKSEEKVKVE</sequence>
<proteinExistence type="predicted"/>